<evidence type="ECO:0000259" key="2">
    <source>
        <dbReference type="Pfam" id="PF05548"/>
    </source>
</evidence>
<accession>A0ABD3M7G6</accession>
<dbReference type="AlphaFoldDB" id="A0ABD3M7G6"/>
<name>A0ABD3M7G6_9STRA</name>
<feature type="domain" description="Peptidase M11 gametolysin" evidence="2">
    <location>
        <begin position="304"/>
        <end position="579"/>
    </location>
</feature>
<sequence length="624" mass="68137">MMCCALLTSAKDLPAGQEEMTVGGGGGTTTTTGFIPKLSRMLALDEVQWSNARLLKRHENKHREKQQESQQQLKQEETEIVTNEMENEQVVVVDGTTTEVVLEEGELDLDMVARSATDDDLGNGDIEIFIDDEVDSSVSSEEPSSSCRSVIAVNGWRLLTTSTESYDMDAMYPDEDVTLPYNDSSTVLPTEEDFVCEMSNGRVLPVRGTDEQVAELRHMLNKGHLISALSSIEVNTAQGISDGSGSTSSGYSSNSVTLPEGPIKITTNSEENSRRLSSVYEGIHRVLVIRVTDRDGLAVPEDAATISDKFFGTYGDTRTLVSGFRRCSFGKLLMTNDYGTDEYDNLLAAPGVMELTIDVGLQSSTQEEIAESAQRALATKLGHELPGPFHHIAFVLEGCYQIETTCEFAAYAFVNHWLSVFIGENYKYPAVTMHEFGHNMNLAHSGGTDGEIYTDHTCLMGNPLFSDDVGMMCFNPAKNYQISVGSGSWYDADHAVSFNSGTTAGTSWRGNLVGLADYKNNPDGLPITLKLESGGQADWFLAFNRAKGISADTQSKIDMVTVHRVNAGNGETYSQSFLKGGLREGRSATIHDWRNTGLPLVIRVTEVNIETSPGYATVEIEFGY</sequence>
<feature type="compositionally biased region" description="Low complexity" evidence="1">
    <location>
        <begin position="240"/>
        <end position="255"/>
    </location>
</feature>
<protein>
    <recommendedName>
        <fullName evidence="2">Peptidase M11 gametolysin domain-containing protein</fullName>
    </recommendedName>
</protein>
<evidence type="ECO:0000256" key="1">
    <source>
        <dbReference type="SAM" id="MobiDB-lite"/>
    </source>
</evidence>
<dbReference type="Pfam" id="PF05548">
    <property type="entry name" value="Peptidase_M11"/>
    <property type="match status" value="1"/>
</dbReference>
<evidence type="ECO:0000313" key="4">
    <source>
        <dbReference type="Proteomes" id="UP001530293"/>
    </source>
</evidence>
<feature type="region of interest" description="Disordered" evidence="1">
    <location>
        <begin position="240"/>
        <end position="270"/>
    </location>
</feature>
<dbReference type="InterPro" id="IPR008752">
    <property type="entry name" value="Peptidase_M11"/>
</dbReference>
<evidence type="ECO:0000313" key="3">
    <source>
        <dbReference type="EMBL" id="KAL3758107.1"/>
    </source>
</evidence>
<organism evidence="3 4">
    <name type="scientific">Discostella pseudostelligera</name>
    <dbReference type="NCBI Taxonomy" id="259834"/>
    <lineage>
        <taxon>Eukaryota</taxon>
        <taxon>Sar</taxon>
        <taxon>Stramenopiles</taxon>
        <taxon>Ochrophyta</taxon>
        <taxon>Bacillariophyta</taxon>
        <taxon>Coscinodiscophyceae</taxon>
        <taxon>Thalassiosirophycidae</taxon>
        <taxon>Stephanodiscales</taxon>
        <taxon>Stephanodiscaceae</taxon>
        <taxon>Discostella</taxon>
    </lineage>
</organism>
<gene>
    <name evidence="3" type="ORF">ACHAWU_004188</name>
</gene>
<keyword evidence="4" id="KW-1185">Reference proteome</keyword>
<reference evidence="3 4" key="1">
    <citation type="submission" date="2024-10" db="EMBL/GenBank/DDBJ databases">
        <title>Updated reference genomes for cyclostephanoid diatoms.</title>
        <authorList>
            <person name="Roberts W.R."/>
            <person name="Alverson A.J."/>
        </authorList>
    </citation>
    <scope>NUCLEOTIDE SEQUENCE [LARGE SCALE GENOMIC DNA]</scope>
    <source>
        <strain evidence="3 4">AJA232-27</strain>
    </source>
</reference>
<dbReference type="EMBL" id="JALLBG020000240">
    <property type="protein sequence ID" value="KAL3758107.1"/>
    <property type="molecule type" value="Genomic_DNA"/>
</dbReference>
<proteinExistence type="predicted"/>
<dbReference type="SUPFAM" id="SSF55486">
    <property type="entry name" value="Metalloproteases ('zincins'), catalytic domain"/>
    <property type="match status" value="1"/>
</dbReference>
<comment type="caution">
    <text evidence="3">The sequence shown here is derived from an EMBL/GenBank/DDBJ whole genome shotgun (WGS) entry which is preliminary data.</text>
</comment>
<dbReference type="Proteomes" id="UP001530293">
    <property type="component" value="Unassembled WGS sequence"/>
</dbReference>